<evidence type="ECO:0000259" key="2">
    <source>
        <dbReference type="Pfam" id="PF23398"/>
    </source>
</evidence>
<name>A0A1X0NRU7_9TRYP</name>
<evidence type="ECO:0000313" key="3">
    <source>
        <dbReference type="EMBL" id="ORC87268.1"/>
    </source>
</evidence>
<dbReference type="VEuPathDB" id="TriTrypDB:TM35_000232390"/>
<organism evidence="3 4">
    <name type="scientific">Trypanosoma theileri</name>
    <dbReference type="NCBI Taxonomy" id="67003"/>
    <lineage>
        <taxon>Eukaryota</taxon>
        <taxon>Discoba</taxon>
        <taxon>Euglenozoa</taxon>
        <taxon>Kinetoplastea</taxon>
        <taxon>Metakinetoplastina</taxon>
        <taxon>Trypanosomatida</taxon>
        <taxon>Trypanosomatidae</taxon>
        <taxon>Trypanosoma</taxon>
    </lineage>
</organism>
<dbReference type="STRING" id="67003.A0A1X0NRU7"/>
<dbReference type="Proteomes" id="UP000192257">
    <property type="component" value="Unassembled WGS sequence"/>
</dbReference>
<dbReference type="InterPro" id="IPR056614">
    <property type="entry name" value="FAZ1_cons"/>
</dbReference>
<dbReference type="EMBL" id="NBCO01000023">
    <property type="protein sequence ID" value="ORC87268.1"/>
    <property type="molecule type" value="Genomic_DNA"/>
</dbReference>
<keyword evidence="4" id="KW-1185">Reference proteome</keyword>
<sequence>MDVTLDGQPVLIYNNEKYALLTPTTCEELPQCDNRGADLHPSSADGFVTTYHKLAFKGDEWKFVLEEYREKLYETVRNTILKLLDVSQVSVFDIIFSMGSLAAVFSVHHSPDISGKEINKKILAYNFEDIWLLFFEERKKRTNDLKISKNNELYKSPSLDKIQDSLGTTDELQEEGNMEQGTKSVTSVTEESMPELKPLQLSTSHEMLFHGVEWRAILQTKKEELLKALTSEICEVTNAIDKPRCQLNLDNQTLFVKCTITHPTATTKNTIDHILSEHGYPSVWSIYEKNKLTSKHEEHCKVTILEDCKEDDKSQKISVKTHSTETYSTTPTEEKKAETEIIPTRSQPKKSPKKSTSQSLPLNNDSQASSEYSNVVTRHRVRFDGDVWGLVVKHRRAELERAFDTDVCDAVGIP</sequence>
<dbReference type="GeneID" id="39987259"/>
<dbReference type="OrthoDB" id="249669at2759"/>
<dbReference type="Pfam" id="PF23398">
    <property type="entry name" value="FAZ1_cons"/>
    <property type="match status" value="3"/>
</dbReference>
<feature type="domain" description="Flagellar attachment zone protein 1 conserved" evidence="2">
    <location>
        <begin position="375"/>
        <end position="414"/>
    </location>
</feature>
<dbReference type="PANTHER" id="PTHR47121:SF2">
    <property type="entry name" value="THYLAKOID LUMENAL PROTEIN TL20.3, CHLOROPLASTIC"/>
    <property type="match status" value="1"/>
</dbReference>
<feature type="domain" description="Flagellar attachment zone protein 1 conserved" evidence="2">
    <location>
        <begin position="202"/>
        <end position="289"/>
    </location>
</feature>
<feature type="region of interest" description="Disordered" evidence="1">
    <location>
        <begin position="315"/>
        <end position="373"/>
    </location>
</feature>
<reference evidence="3 4" key="1">
    <citation type="submission" date="2017-03" db="EMBL/GenBank/DDBJ databases">
        <title>An alternative strategy for trypanosome survival in the mammalian bloodstream revealed through genome and transcriptome analysis of the ubiquitous bovine parasite Trypanosoma (Megatrypanum) theileri.</title>
        <authorList>
            <person name="Kelly S."/>
            <person name="Ivens A."/>
            <person name="Mott A."/>
            <person name="O'Neill E."/>
            <person name="Emms D."/>
            <person name="Macleod O."/>
            <person name="Voorheis P."/>
            <person name="Matthews J."/>
            <person name="Matthews K."/>
            <person name="Carrington M."/>
        </authorList>
    </citation>
    <scope>NUCLEOTIDE SEQUENCE [LARGE SCALE GENOMIC DNA]</scope>
    <source>
        <strain evidence="3">Edinburgh</strain>
    </source>
</reference>
<dbReference type="RefSeq" id="XP_028881334.1">
    <property type="nucleotide sequence ID" value="XM_029027479.1"/>
</dbReference>
<feature type="domain" description="Flagellar attachment zone protein 1 conserved" evidence="2">
    <location>
        <begin position="47"/>
        <end position="133"/>
    </location>
</feature>
<evidence type="ECO:0000313" key="4">
    <source>
        <dbReference type="Proteomes" id="UP000192257"/>
    </source>
</evidence>
<evidence type="ECO:0000256" key="1">
    <source>
        <dbReference type="SAM" id="MobiDB-lite"/>
    </source>
</evidence>
<dbReference type="PANTHER" id="PTHR47121">
    <property type="entry name" value="THYLAKOID LUMENAL PROTEIN TL20.3, CHLOROPLASTIC"/>
    <property type="match status" value="1"/>
</dbReference>
<feature type="non-terminal residue" evidence="3">
    <location>
        <position position="414"/>
    </location>
</feature>
<feature type="compositionally biased region" description="Polar residues" evidence="1">
    <location>
        <begin position="363"/>
        <end position="373"/>
    </location>
</feature>
<dbReference type="InterPro" id="IPR053285">
    <property type="entry name" value="Thylakoid_lumenal_pentapeptide"/>
</dbReference>
<feature type="compositionally biased region" description="Low complexity" evidence="1">
    <location>
        <begin position="320"/>
        <end position="331"/>
    </location>
</feature>
<accession>A0A1X0NRU7</accession>
<feature type="region of interest" description="Disordered" evidence="1">
    <location>
        <begin position="170"/>
        <end position="193"/>
    </location>
</feature>
<protein>
    <recommendedName>
        <fullName evidence="2">Flagellar attachment zone protein 1 conserved domain-containing protein</fullName>
    </recommendedName>
</protein>
<proteinExistence type="predicted"/>
<feature type="compositionally biased region" description="Polar residues" evidence="1">
    <location>
        <begin position="179"/>
        <end position="190"/>
    </location>
</feature>
<dbReference type="AlphaFoldDB" id="A0A1X0NRU7"/>
<gene>
    <name evidence="3" type="ORF">TM35_000232390</name>
</gene>
<comment type="caution">
    <text evidence="3">The sequence shown here is derived from an EMBL/GenBank/DDBJ whole genome shotgun (WGS) entry which is preliminary data.</text>
</comment>